<dbReference type="NCBIfam" id="TIGR04183">
    <property type="entry name" value="Por_Secre_tail"/>
    <property type="match status" value="1"/>
</dbReference>
<evidence type="ECO:0000313" key="1">
    <source>
        <dbReference type="EMBL" id="RIJ50105.1"/>
    </source>
</evidence>
<keyword evidence="2" id="KW-1185">Reference proteome</keyword>
<dbReference type="AlphaFoldDB" id="A0A399T5B9"/>
<accession>A0A399T5B9</accession>
<comment type="caution">
    <text evidence="1">The sequence shown here is derived from an EMBL/GenBank/DDBJ whole genome shotgun (WGS) entry which is preliminary data.</text>
</comment>
<dbReference type="EMBL" id="QWGR01000002">
    <property type="protein sequence ID" value="RIJ50105.1"/>
    <property type="molecule type" value="Genomic_DNA"/>
</dbReference>
<dbReference type="OrthoDB" id="975232at2"/>
<gene>
    <name evidence="1" type="ORF">D1614_05000</name>
</gene>
<reference evidence="1 2" key="1">
    <citation type="submission" date="2018-08" db="EMBL/GenBank/DDBJ databases">
        <title>Pallidiluteibacterium maritimus gen. nov., sp. nov., isolated from coastal sediment.</title>
        <authorList>
            <person name="Zhou L.Y."/>
        </authorList>
    </citation>
    <scope>NUCLEOTIDE SEQUENCE [LARGE SCALE GENOMIC DNA]</scope>
    <source>
        <strain evidence="1 2">XSD2</strain>
    </source>
</reference>
<dbReference type="InterPro" id="IPR026444">
    <property type="entry name" value="Secre_tail"/>
</dbReference>
<name>A0A399T5B9_9BACT</name>
<dbReference type="RefSeq" id="WP_119436792.1">
    <property type="nucleotide sequence ID" value="NZ_QWGR01000002.1"/>
</dbReference>
<proteinExistence type="predicted"/>
<sequence>MFTVKAYPDDLKLDECPADPMLSSCVEDADIKTAWDLWMADLKAMKETGTCADGTVEFDPALDGLQMPAECVLTDQVVTVKATAKDHCNTITHTCTFTVKAYPDDLKLSECPGDPDLGGCSTQDDIDVAWKAWILGLMDMKEEGTCSDGKVEFDPPLDNLLKPEPCKAIQVSVTAIAEDHCNKLTTTCTFSIGEYPNELYCEANLIGPIPECGDQTVQAEVTIRGGCEPYTIVWDGNPNMNTTIVDLPIGQEAENHIVEIYDVCGYTMCEVMVEPPACQTEGTVCTYTQGFYGNSGGMACDGEELHTTMETIENSILVDVHGDGDSLRIGWPGHTVTVYTGDAQCVIDRMPGGKDIGILPVGNTPICEYDLLTKQGRIDNKLLAQTLALGLNLGLGTPLGGVMLDQGYIVSAEPDGGCGSQDPLFQKCIYEEIDANFNGVLDLVDVLNPFWYTKIDQNVIDMIMAIGVPPSVDGLYELANQMLGNYYAPGVIGPYTESQMTAVAGAVDKINNVFDECRILVGYSPEKPVCDPSIPMPCYPGLPDPILEYEGSEPYVTAGGDNAIMYKLDVSNWNVYPQALFLQAPYLPPCGLNTNSSRTWVDIFDASNDQKLYGFCALNSPEGLNSIWFGLPELTEPPMEVYITIWDRYCDIVYTSEPVELLLKSVTVKGSEVSASFEEMELKVYPNPFSDKVTFEFVSAVDAYGILEIYNITGQRVARILDRQVLGGEMNRVEYEPATDATGVYLYKLDLDGRTQVGRITYRE</sequence>
<evidence type="ECO:0000313" key="2">
    <source>
        <dbReference type="Proteomes" id="UP000265926"/>
    </source>
</evidence>
<protein>
    <submittedName>
        <fullName evidence="1">T9SS C-terminal target domain-containing protein</fullName>
    </submittedName>
</protein>
<organism evidence="1 2">
    <name type="scientific">Maribellus luteus</name>
    <dbReference type="NCBI Taxonomy" id="2305463"/>
    <lineage>
        <taxon>Bacteria</taxon>
        <taxon>Pseudomonadati</taxon>
        <taxon>Bacteroidota</taxon>
        <taxon>Bacteroidia</taxon>
        <taxon>Marinilabiliales</taxon>
        <taxon>Prolixibacteraceae</taxon>
        <taxon>Maribellus</taxon>
    </lineage>
</organism>
<dbReference type="Proteomes" id="UP000265926">
    <property type="component" value="Unassembled WGS sequence"/>
</dbReference>